<dbReference type="Proteomes" id="UP000604046">
    <property type="component" value="Unassembled WGS sequence"/>
</dbReference>
<evidence type="ECO:0000313" key="2">
    <source>
        <dbReference type="Proteomes" id="UP000604046"/>
    </source>
</evidence>
<dbReference type="EMBL" id="CAJNDS010002804">
    <property type="protein sequence ID" value="CAE7604164.1"/>
    <property type="molecule type" value="Genomic_DNA"/>
</dbReference>
<accession>A0A812V661</accession>
<proteinExistence type="predicted"/>
<organism evidence="1 2">
    <name type="scientific">Symbiodinium natans</name>
    <dbReference type="NCBI Taxonomy" id="878477"/>
    <lineage>
        <taxon>Eukaryota</taxon>
        <taxon>Sar</taxon>
        <taxon>Alveolata</taxon>
        <taxon>Dinophyceae</taxon>
        <taxon>Suessiales</taxon>
        <taxon>Symbiodiniaceae</taxon>
        <taxon>Symbiodinium</taxon>
    </lineage>
</organism>
<protein>
    <submittedName>
        <fullName evidence="1">Uncharacterized protein</fullName>
    </submittedName>
</protein>
<sequence length="49" mass="5276">MVVCEVVRLRNTTSCTFEIQAEDIFHSSPTIGGIAAGGDYFEASLVQLV</sequence>
<comment type="caution">
    <text evidence="1">The sequence shown here is derived from an EMBL/GenBank/DDBJ whole genome shotgun (WGS) entry which is preliminary data.</text>
</comment>
<reference evidence="1" key="1">
    <citation type="submission" date="2021-02" db="EMBL/GenBank/DDBJ databases">
        <authorList>
            <person name="Dougan E. K."/>
            <person name="Rhodes N."/>
            <person name="Thang M."/>
            <person name="Chan C."/>
        </authorList>
    </citation>
    <scope>NUCLEOTIDE SEQUENCE</scope>
</reference>
<dbReference type="AlphaFoldDB" id="A0A812V661"/>
<gene>
    <name evidence="1" type="ORF">SNAT2548_LOCUS34357</name>
</gene>
<keyword evidence="2" id="KW-1185">Reference proteome</keyword>
<name>A0A812V661_9DINO</name>
<evidence type="ECO:0000313" key="1">
    <source>
        <dbReference type="EMBL" id="CAE7604164.1"/>
    </source>
</evidence>